<proteinExistence type="predicted"/>
<reference evidence="2 3" key="1">
    <citation type="journal article" date="2016" name="Syst. Appl. Microbiol.">
        <title>Pararhizobium polonicum sp. nov. isolated from tumors on stone fruit rootstocks.</title>
        <authorList>
            <person name="Pulawska J."/>
            <person name="Kuzmanovic N."/>
            <person name="Willems A."/>
            <person name="Pothier J.F."/>
        </authorList>
    </citation>
    <scope>NUCLEOTIDE SEQUENCE [LARGE SCALE GENOMIC DNA]</scope>
    <source>
        <strain evidence="2 3">F5.1</strain>
    </source>
</reference>
<gene>
    <name evidence="2" type="ORF">ADU59_09420</name>
</gene>
<sequence length="101" mass="10866">MYLPPHLTDREHAETGGRNPAAMAGKASKRPWTFRSPARAGWRHQRAVTVSIWASLGIAGAVPPQAHRHAIFGGQGTCVKLLDELIGQGIAAWAAFRPSFA</sequence>
<protein>
    <submittedName>
        <fullName evidence="2">Uncharacterized protein</fullName>
    </submittedName>
</protein>
<accession>A0A1C7P7B2</accession>
<dbReference type="AlphaFoldDB" id="A0A1C7P7B2"/>
<organism evidence="2 3">
    <name type="scientific">Pararhizobium polonicum</name>
    <dbReference type="NCBI Taxonomy" id="1612624"/>
    <lineage>
        <taxon>Bacteria</taxon>
        <taxon>Pseudomonadati</taxon>
        <taxon>Pseudomonadota</taxon>
        <taxon>Alphaproteobacteria</taxon>
        <taxon>Hyphomicrobiales</taxon>
        <taxon>Rhizobiaceae</taxon>
        <taxon>Rhizobium/Agrobacterium group</taxon>
        <taxon>Pararhizobium</taxon>
    </lineage>
</organism>
<comment type="caution">
    <text evidence="2">The sequence shown here is derived from an EMBL/GenBank/DDBJ whole genome shotgun (WGS) entry which is preliminary data.</text>
</comment>
<evidence type="ECO:0000256" key="1">
    <source>
        <dbReference type="SAM" id="MobiDB-lite"/>
    </source>
</evidence>
<dbReference type="Proteomes" id="UP000093111">
    <property type="component" value="Unassembled WGS sequence"/>
</dbReference>
<name>A0A1C7P7B2_9HYPH</name>
<feature type="region of interest" description="Disordered" evidence="1">
    <location>
        <begin position="1"/>
        <end position="31"/>
    </location>
</feature>
<keyword evidence="3" id="KW-1185">Reference proteome</keyword>
<evidence type="ECO:0000313" key="3">
    <source>
        <dbReference type="Proteomes" id="UP000093111"/>
    </source>
</evidence>
<evidence type="ECO:0000313" key="2">
    <source>
        <dbReference type="EMBL" id="OBZ95604.1"/>
    </source>
</evidence>
<dbReference type="EMBL" id="LGLV01000006">
    <property type="protein sequence ID" value="OBZ95604.1"/>
    <property type="molecule type" value="Genomic_DNA"/>
</dbReference>